<reference evidence="1" key="1">
    <citation type="submission" date="2014-09" db="EMBL/GenBank/DDBJ databases">
        <authorList>
            <person name="Magalhaes I.L.F."/>
            <person name="Oliveira U."/>
            <person name="Santos F.R."/>
            <person name="Vidigal T.H.D.A."/>
            <person name="Brescovit A.D."/>
            <person name="Santos A.J."/>
        </authorList>
    </citation>
    <scope>NUCLEOTIDE SEQUENCE</scope>
    <source>
        <tissue evidence="1">Shoot tissue taken approximately 20 cm above the soil surface</tissue>
    </source>
</reference>
<dbReference type="EMBL" id="GBRH01164510">
    <property type="protein sequence ID" value="JAE33386.1"/>
    <property type="molecule type" value="Transcribed_RNA"/>
</dbReference>
<organism evidence="1">
    <name type="scientific">Arundo donax</name>
    <name type="common">Giant reed</name>
    <name type="synonym">Donax arundinaceus</name>
    <dbReference type="NCBI Taxonomy" id="35708"/>
    <lineage>
        <taxon>Eukaryota</taxon>
        <taxon>Viridiplantae</taxon>
        <taxon>Streptophyta</taxon>
        <taxon>Embryophyta</taxon>
        <taxon>Tracheophyta</taxon>
        <taxon>Spermatophyta</taxon>
        <taxon>Magnoliopsida</taxon>
        <taxon>Liliopsida</taxon>
        <taxon>Poales</taxon>
        <taxon>Poaceae</taxon>
        <taxon>PACMAD clade</taxon>
        <taxon>Arundinoideae</taxon>
        <taxon>Arundineae</taxon>
        <taxon>Arundo</taxon>
    </lineage>
</organism>
<accession>A0A0A9HEW0</accession>
<name>A0A0A9HEW0_ARUDO</name>
<dbReference type="AlphaFoldDB" id="A0A0A9HEW0"/>
<sequence length="29" mass="3576">MLLIRYRSYLLKDYSCKGRLNGPIWYEHS</sequence>
<reference evidence="1" key="2">
    <citation type="journal article" date="2015" name="Data Brief">
        <title>Shoot transcriptome of the giant reed, Arundo donax.</title>
        <authorList>
            <person name="Barrero R.A."/>
            <person name="Guerrero F.D."/>
            <person name="Moolhuijzen P."/>
            <person name="Goolsby J.A."/>
            <person name="Tidwell J."/>
            <person name="Bellgard S.E."/>
            <person name="Bellgard M.I."/>
        </authorList>
    </citation>
    <scope>NUCLEOTIDE SEQUENCE</scope>
    <source>
        <tissue evidence="1">Shoot tissue taken approximately 20 cm above the soil surface</tissue>
    </source>
</reference>
<proteinExistence type="predicted"/>
<evidence type="ECO:0000313" key="1">
    <source>
        <dbReference type="EMBL" id="JAE33386.1"/>
    </source>
</evidence>
<protein>
    <submittedName>
        <fullName evidence="1">Uncharacterized protein</fullName>
    </submittedName>
</protein>